<keyword evidence="1" id="KW-0472">Membrane</keyword>
<feature type="transmembrane region" description="Helical" evidence="1">
    <location>
        <begin position="92"/>
        <end position="111"/>
    </location>
</feature>
<protein>
    <submittedName>
        <fullName evidence="2">DUF2975 domain-containing protein</fullName>
    </submittedName>
</protein>
<dbReference type="Pfam" id="PF11188">
    <property type="entry name" value="DUF2975"/>
    <property type="match status" value="1"/>
</dbReference>
<name>A0ABN0Z9X0_9BACI</name>
<dbReference type="InterPro" id="IPR021354">
    <property type="entry name" value="DUF2975"/>
</dbReference>
<feature type="transmembrane region" description="Helical" evidence="1">
    <location>
        <begin position="50"/>
        <end position="71"/>
    </location>
</feature>
<evidence type="ECO:0000313" key="2">
    <source>
        <dbReference type="EMBL" id="GAA0440725.1"/>
    </source>
</evidence>
<evidence type="ECO:0000313" key="3">
    <source>
        <dbReference type="Proteomes" id="UP001501459"/>
    </source>
</evidence>
<organism evidence="2 3">
    <name type="scientific">Lentibacillus halophilus</name>
    <dbReference type="NCBI Taxonomy" id="295065"/>
    <lineage>
        <taxon>Bacteria</taxon>
        <taxon>Bacillati</taxon>
        <taxon>Bacillota</taxon>
        <taxon>Bacilli</taxon>
        <taxon>Bacillales</taxon>
        <taxon>Bacillaceae</taxon>
        <taxon>Lentibacillus</taxon>
    </lineage>
</organism>
<accession>A0ABN0Z9X0</accession>
<sequence>MKWKTTFLKAAVFFIGIIVLVLCIFLVPWMAEEMAKDYPKYAYLKLPVLLGVYLTMIPFFLALYQSVKLLSYIEKKIPFTKSTVAALRHIKYYGIVIMVCDVSGLLFLFSQDAVQPGVFLLGFAIIFGSIVISVFAAILQELIRSALAIKEENDLTV</sequence>
<feature type="transmembrane region" description="Helical" evidence="1">
    <location>
        <begin position="117"/>
        <end position="139"/>
    </location>
</feature>
<keyword evidence="1" id="KW-1133">Transmembrane helix</keyword>
<dbReference type="RefSeq" id="WP_343752439.1">
    <property type="nucleotide sequence ID" value="NZ_BAAADM010000043.1"/>
</dbReference>
<dbReference type="Proteomes" id="UP001501459">
    <property type="component" value="Unassembled WGS sequence"/>
</dbReference>
<keyword evidence="1" id="KW-0812">Transmembrane</keyword>
<feature type="transmembrane region" description="Helical" evidence="1">
    <location>
        <begin position="7"/>
        <end position="30"/>
    </location>
</feature>
<reference evidence="2 3" key="1">
    <citation type="journal article" date="2019" name="Int. J. Syst. Evol. Microbiol.">
        <title>The Global Catalogue of Microorganisms (GCM) 10K type strain sequencing project: providing services to taxonomists for standard genome sequencing and annotation.</title>
        <authorList>
            <consortium name="The Broad Institute Genomics Platform"/>
            <consortium name="The Broad Institute Genome Sequencing Center for Infectious Disease"/>
            <person name="Wu L."/>
            <person name="Ma J."/>
        </authorList>
    </citation>
    <scope>NUCLEOTIDE SEQUENCE [LARGE SCALE GENOMIC DNA]</scope>
    <source>
        <strain evidence="2 3">JCM 12149</strain>
    </source>
</reference>
<proteinExistence type="predicted"/>
<comment type="caution">
    <text evidence="2">The sequence shown here is derived from an EMBL/GenBank/DDBJ whole genome shotgun (WGS) entry which is preliminary data.</text>
</comment>
<gene>
    <name evidence="2" type="ORF">GCM10008983_17200</name>
</gene>
<dbReference type="EMBL" id="BAAADM010000043">
    <property type="protein sequence ID" value="GAA0440725.1"/>
    <property type="molecule type" value="Genomic_DNA"/>
</dbReference>
<keyword evidence="3" id="KW-1185">Reference proteome</keyword>
<evidence type="ECO:0000256" key="1">
    <source>
        <dbReference type="SAM" id="Phobius"/>
    </source>
</evidence>